<feature type="binding site" evidence="9">
    <location>
        <begin position="9"/>
        <end position="16"/>
    </location>
    <ligand>
        <name>ATP</name>
        <dbReference type="ChEBI" id="CHEBI:30616"/>
    </ligand>
</feature>
<dbReference type="GO" id="GO:0016787">
    <property type="term" value="F:hydrolase activity"/>
    <property type="evidence" value="ECO:0007669"/>
    <property type="project" value="UniProtKB-UniRule"/>
</dbReference>
<evidence type="ECO:0000256" key="3">
    <source>
        <dbReference type="ARBA" id="ARBA00022806"/>
    </source>
</evidence>
<evidence type="ECO:0000256" key="5">
    <source>
        <dbReference type="ARBA" id="ARBA00023235"/>
    </source>
</evidence>
<sequence>MPRLTTITAAAGAGKTTRIVNDIADEVLARTPEQILATTFTIKAADELVERARAKLFEQGKADAAAQLLGARFGTVNAVCSQIVNEFAIDLGRSPSTNVIGESNMSLVFSVAADAAIAARAEILNELSDHFGYNDPRAPGTGEPPDWRRTVRTIATLARANGIETEQLAFSAQRSAESFLACFPSPAAEGADLDAALASALKDAVEMRPAAVSNTGADSVETIRAAHERILRGETLSWPTWARLTKVKCAPTKDGQPYNQALARLIAAAGRHSEHPRLRSECEQFITETFDCAAEALTAYRDWKAERGLLDFTDQEALALDILKTPDLAARLKERVSRVFVDEFQDSSPLQLAVFTLLGELVEESTWVGDPKQAIYGFRGADTELTQAAFLGAGGAPEDNPVLSKSWRSRKSLVGLFNAMFTPVFERMGLPAAQHAFSDAARSDDGFEKSSAGWWWLIGKIEEQAQALAEGIRQSLTEADKWLVEDDKHDHRPIMPGDIAILCRSNTDVGRFAAALSRAGLPVAVERSGLTRTPHVEFVLAACRRVADATDRLALAELARFFADDAGSDAWLRAASSDDADPALRVEVPISDALDRLAEQLLNFTPAELVDAVLAMPALLSHIESWGDTAMRFDDLEALRGFSRAYEGECAASGSPATLQGFLLALDGAEPKRPPSLANDAIQVMTYHGSKGLEWPMTILTGLSWESKARLFEPVAETTGELDWRNPLSERWIRFWPWPYGQSGKGSTIDVEVATSEIGRRALQRAVEEDTRLLYVGATRARDYLIFAPPGKGNLNWLGLLNASEAATHIVPPQSDDNQLGVGCQNFTVDMRALSASGEATERAALQTFVRARVTEPAARLPLFLRPSDADGGNWRVVEKVDLGGRLPIDGIADIAALGEALHSIIGYDDPDRDRDQRLADATSILTRWNVTGFKADDALIASDRLATWRRGRWPASSGIAEVPVTAPAADQLLKGRVDMLVETGIDFAIIDHKSFPGRFELWEDRAVGHAPQLAAYAGAVETVTGRRCSELWIHMPIVGALFRVGPPDP</sequence>
<dbReference type="Gene3D" id="3.40.50.300">
    <property type="entry name" value="P-loop containing nucleotide triphosphate hydrolases"/>
    <property type="match status" value="4"/>
</dbReference>
<keyword evidence="3 9" id="KW-0347">Helicase</keyword>
<dbReference type="GO" id="GO:0033202">
    <property type="term" value="C:DNA helicase complex"/>
    <property type="evidence" value="ECO:0007669"/>
    <property type="project" value="TreeGrafter"/>
</dbReference>
<dbReference type="InterPro" id="IPR027417">
    <property type="entry name" value="P-loop_NTPase"/>
</dbReference>
<dbReference type="PROSITE" id="PS51198">
    <property type="entry name" value="UVRD_HELICASE_ATP_BIND"/>
    <property type="match status" value="1"/>
</dbReference>
<dbReference type="InterPro" id="IPR014016">
    <property type="entry name" value="UvrD-like_ATP-bd"/>
</dbReference>
<keyword evidence="2 9" id="KW-0378">Hydrolase</keyword>
<name>A0A2A6J5Q4_9HYPH</name>
<reference evidence="12 13" key="1">
    <citation type="submission" date="2017-09" db="EMBL/GenBank/DDBJ databases">
        <title>Comparative genomics of rhizobia isolated from Phaseolus vulgaris in China.</title>
        <authorList>
            <person name="Tong W."/>
        </authorList>
    </citation>
    <scope>NUCLEOTIDE SEQUENCE [LARGE SCALE GENOMIC DNA]</scope>
    <source>
        <strain evidence="12 13">C5</strain>
    </source>
</reference>
<protein>
    <recommendedName>
        <fullName evidence="7">DNA 3'-5' helicase</fullName>
        <ecNumber evidence="7">5.6.2.4</ecNumber>
    </recommendedName>
</protein>
<dbReference type="PANTHER" id="PTHR11070">
    <property type="entry name" value="UVRD / RECB / PCRA DNA HELICASE FAMILY MEMBER"/>
    <property type="match status" value="1"/>
</dbReference>
<dbReference type="GO" id="GO:0043138">
    <property type="term" value="F:3'-5' DNA helicase activity"/>
    <property type="evidence" value="ECO:0007669"/>
    <property type="project" value="UniProtKB-EC"/>
</dbReference>
<dbReference type="InterPro" id="IPR014017">
    <property type="entry name" value="DNA_helicase_UvrD-like_C"/>
</dbReference>
<comment type="catalytic activity">
    <reaction evidence="6">
        <text>Couples ATP hydrolysis with the unwinding of duplex DNA by translocating in the 3'-5' direction.</text>
        <dbReference type="EC" id="5.6.2.4"/>
    </reaction>
</comment>
<gene>
    <name evidence="12" type="ORF">CO666_25285</name>
</gene>
<dbReference type="PROSITE" id="PS51217">
    <property type="entry name" value="UVRD_HELICASE_CTER"/>
    <property type="match status" value="1"/>
</dbReference>
<evidence type="ECO:0000256" key="9">
    <source>
        <dbReference type="PROSITE-ProRule" id="PRU00560"/>
    </source>
</evidence>
<dbReference type="GO" id="GO:0005524">
    <property type="term" value="F:ATP binding"/>
    <property type="evidence" value="ECO:0007669"/>
    <property type="project" value="UniProtKB-UniRule"/>
</dbReference>
<organism evidence="12 13">
    <name type="scientific">Rhizobium chutanense</name>
    <dbReference type="NCBI Taxonomy" id="2035448"/>
    <lineage>
        <taxon>Bacteria</taxon>
        <taxon>Pseudomonadati</taxon>
        <taxon>Pseudomonadota</taxon>
        <taxon>Alphaproteobacteria</taxon>
        <taxon>Hyphomicrobiales</taxon>
        <taxon>Rhizobiaceae</taxon>
        <taxon>Rhizobium/Agrobacterium group</taxon>
        <taxon>Rhizobium</taxon>
    </lineage>
</organism>
<proteinExistence type="predicted"/>
<keyword evidence="1 9" id="KW-0547">Nucleotide-binding</keyword>
<keyword evidence="13" id="KW-1185">Reference proteome</keyword>
<evidence type="ECO:0000256" key="4">
    <source>
        <dbReference type="ARBA" id="ARBA00022840"/>
    </source>
</evidence>
<evidence type="ECO:0000259" key="11">
    <source>
        <dbReference type="PROSITE" id="PS51217"/>
    </source>
</evidence>
<dbReference type="AlphaFoldDB" id="A0A2A6J5Q4"/>
<evidence type="ECO:0000259" key="10">
    <source>
        <dbReference type="PROSITE" id="PS51198"/>
    </source>
</evidence>
<dbReference type="EMBL" id="NWSV01000023">
    <property type="protein sequence ID" value="PDT01415.1"/>
    <property type="molecule type" value="Genomic_DNA"/>
</dbReference>
<dbReference type="SUPFAM" id="SSF52540">
    <property type="entry name" value="P-loop containing nucleoside triphosphate hydrolases"/>
    <property type="match status" value="1"/>
</dbReference>
<feature type="domain" description="UvrD-like helicase ATP-binding" evidence="10">
    <location>
        <begin position="1"/>
        <end position="410"/>
    </location>
</feature>
<dbReference type="GO" id="GO:0005829">
    <property type="term" value="C:cytosol"/>
    <property type="evidence" value="ECO:0007669"/>
    <property type="project" value="TreeGrafter"/>
</dbReference>
<evidence type="ECO:0000256" key="7">
    <source>
        <dbReference type="ARBA" id="ARBA00034808"/>
    </source>
</evidence>
<dbReference type="PANTHER" id="PTHR11070:SF55">
    <property type="entry name" value="DNA 3'-5' HELICASE"/>
    <property type="match status" value="1"/>
</dbReference>
<dbReference type="GO" id="GO:0000725">
    <property type="term" value="P:recombinational repair"/>
    <property type="evidence" value="ECO:0007669"/>
    <property type="project" value="TreeGrafter"/>
</dbReference>
<dbReference type="InterPro" id="IPR000212">
    <property type="entry name" value="DNA_helicase_UvrD/REP"/>
</dbReference>
<dbReference type="RefSeq" id="WP_097614798.1">
    <property type="nucleotide sequence ID" value="NZ_NWSV01000023.1"/>
</dbReference>
<dbReference type="InterPro" id="IPR038726">
    <property type="entry name" value="PDDEXK_AddAB-type"/>
</dbReference>
<evidence type="ECO:0000256" key="6">
    <source>
        <dbReference type="ARBA" id="ARBA00034617"/>
    </source>
</evidence>
<dbReference type="GO" id="GO:0003677">
    <property type="term" value="F:DNA binding"/>
    <property type="evidence" value="ECO:0007669"/>
    <property type="project" value="InterPro"/>
</dbReference>
<dbReference type="Pfam" id="PF00580">
    <property type="entry name" value="UvrD-helicase"/>
    <property type="match status" value="1"/>
</dbReference>
<accession>A0A2A6J5Q4</accession>
<evidence type="ECO:0000313" key="13">
    <source>
        <dbReference type="Proteomes" id="UP000220768"/>
    </source>
</evidence>
<evidence type="ECO:0000256" key="8">
    <source>
        <dbReference type="ARBA" id="ARBA00048988"/>
    </source>
</evidence>
<keyword evidence="4 9" id="KW-0067">ATP-binding</keyword>
<comment type="catalytic activity">
    <reaction evidence="8">
        <text>ATP + H2O = ADP + phosphate + H(+)</text>
        <dbReference type="Rhea" id="RHEA:13065"/>
        <dbReference type="ChEBI" id="CHEBI:15377"/>
        <dbReference type="ChEBI" id="CHEBI:15378"/>
        <dbReference type="ChEBI" id="CHEBI:30616"/>
        <dbReference type="ChEBI" id="CHEBI:43474"/>
        <dbReference type="ChEBI" id="CHEBI:456216"/>
        <dbReference type="EC" id="5.6.2.4"/>
    </reaction>
</comment>
<dbReference type="EC" id="5.6.2.4" evidence="7"/>
<keyword evidence="5" id="KW-0413">Isomerase</keyword>
<evidence type="ECO:0000313" key="12">
    <source>
        <dbReference type="EMBL" id="PDT01415.1"/>
    </source>
</evidence>
<comment type="caution">
    <text evidence="12">The sequence shown here is derived from an EMBL/GenBank/DDBJ whole genome shotgun (WGS) entry which is preliminary data.</text>
</comment>
<dbReference type="Proteomes" id="UP000220768">
    <property type="component" value="Unassembled WGS sequence"/>
</dbReference>
<dbReference type="Pfam" id="PF12705">
    <property type="entry name" value="PDDEXK_1"/>
    <property type="match status" value="1"/>
</dbReference>
<evidence type="ECO:0000256" key="1">
    <source>
        <dbReference type="ARBA" id="ARBA00022741"/>
    </source>
</evidence>
<dbReference type="Pfam" id="PF13361">
    <property type="entry name" value="UvrD_C"/>
    <property type="match status" value="1"/>
</dbReference>
<evidence type="ECO:0000256" key="2">
    <source>
        <dbReference type="ARBA" id="ARBA00022801"/>
    </source>
</evidence>
<feature type="domain" description="UvrD-like helicase C-terminal" evidence="11">
    <location>
        <begin position="411"/>
        <end position="692"/>
    </location>
</feature>